<feature type="region of interest" description="Disordered" evidence="1">
    <location>
        <begin position="24"/>
        <end position="62"/>
    </location>
</feature>
<feature type="compositionally biased region" description="Basic and acidic residues" evidence="1">
    <location>
        <begin position="204"/>
        <end position="215"/>
    </location>
</feature>
<sequence length="281" mass="30476">MPIDDAIAIYMERGPERVVNGYIYDDRTPTPTGRRRVDKVTTTEGSSCHHEGGHGVGGASGVKQKQKAAAGGGCRGGVTCWRCSHRNSDAAVHCLMCGNYLFSVTAKPTSDPFDPKPIAPIHQDDGLRLALFDGYPPKPSSRRTRPLILPIPQSLPPKPPRPPPTFTRPSDDVVASLLCFLKRGHNGQHNNDAVDVGSVSGSCSKREREREREAGRGMHVCVTMQQMQQQQRRGGECEDKGVGGVVGGGRKHQMACESIVTKRPHKHPRIGMLRVALPVAV</sequence>
<accession>A0A0G4EJZ1</accession>
<protein>
    <submittedName>
        <fullName evidence="2">Uncharacterized protein</fullName>
    </submittedName>
</protein>
<organism evidence="2 3">
    <name type="scientific">Vitrella brassicaformis (strain CCMP3155)</name>
    <dbReference type="NCBI Taxonomy" id="1169540"/>
    <lineage>
        <taxon>Eukaryota</taxon>
        <taxon>Sar</taxon>
        <taxon>Alveolata</taxon>
        <taxon>Colpodellida</taxon>
        <taxon>Vitrellaceae</taxon>
        <taxon>Vitrella</taxon>
    </lineage>
</organism>
<gene>
    <name evidence="2" type="ORF">Vbra_5039</name>
</gene>
<dbReference type="VEuPathDB" id="CryptoDB:Vbra_5039"/>
<dbReference type="Proteomes" id="UP000041254">
    <property type="component" value="Unassembled WGS sequence"/>
</dbReference>
<evidence type="ECO:0000313" key="2">
    <source>
        <dbReference type="EMBL" id="CEL97068.1"/>
    </source>
</evidence>
<dbReference type="AlphaFoldDB" id="A0A0G4EJZ1"/>
<feature type="region of interest" description="Disordered" evidence="1">
    <location>
        <begin position="137"/>
        <end position="168"/>
    </location>
</feature>
<proteinExistence type="predicted"/>
<feature type="compositionally biased region" description="Pro residues" evidence="1">
    <location>
        <begin position="153"/>
        <end position="166"/>
    </location>
</feature>
<evidence type="ECO:0000256" key="1">
    <source>
        <dbReference type="SAM" id="MobiDB-lite"/>
    </source>
</evidence>
<reference evidence="2 3" key="1">
    <citation type="submission" date="2014-11" db="EMBL/GenBank/DDBJ databases">
        <authorList>
            <person name="Zhu J."/>
            <person name="Qi W."/>
            <person name="Song R."/>
        </authorList>
    </citation>
    <scope>NUCLEOTIDE SEQUENCE [LARGE SCALE GENOMIC DNA]</scope>
</reference>
<dbReference type="EMBL" id="CDMY01000253">
    <property type="protein sequence ID" value="CEL97068.1"/>
    <property type="molecule type" value="Genomic_DNA"/>
</dbReference>
<keyword evidence="3" id="KW-1185">Reference proteome</keyword>
<name>A0A0G4EJZ1_VITBC</name>
<feature type="region of interest" description="Disordered" evidence="1">
    <location>
        <begin position="190"/>
        <end position="215"/>
    </location>
</feature>
<evidence type="ECO:0000313" key="3">
    <source>
        <dbReference type="Proteomes" id="UP000041254"/>
    </source>
</evidence>
<dbReference type="InParanoid" id="A0A0G4EJZ1"/>